<evidence type="ECO:0000256" key="2">
    <source>
        <dbReference type="ARBA" id="ARBA00022679"/>
    </source>
</evidence>
<evidence type="ECO:0000256" key="7">
    <source>
        <dbReference type="ARBA" id="ARBA00038999"/>
    </source>
</evidence>
<keyword evidence="2" id="KW-0808">Transferase</keyword>
<accession>A0AAJ6XHC2</accession>
<evidence type="ECO:0000256" key="8">
    <source>
        <dbReference type="ARBA" id="ARBA00049014"/>
    </source>
</evidence>
<keyword evidence="13" id="KW-1185">Reference proteome</keyword>
<dbReference type="PANTHER" id="PTHR48013:SF9">
    <property type="entry name" value="DUAL SPECIFICITY MITOGEN-ACTIVATED PROTEIN KINASE KINASE 5"/>
    <property type="match status" value="1"/>
</dbReference>
<evidence type="ECO:0000256" key="9">
    <source>
        <dbReference type="ARBA" id="ARBA00049299"/>
    </source>
</evidence>
<keyword evidence="5 11" id="KW-0067">ATP-binding</keyword>
<evidence type="ECO:0000256" key="10">
    <source>
        <dbReference type="ARBA" id="ARBA00051693"/>
    </source>
</evidence>
<evidence type="ECO:0000256" key="5">
    <source>
        <dbReference type="ARBA" id="ARBA00022840"/>
    </source>
</evidence>
<comment type="catalytic activity">
    <reaction evidence="9">
        <text>L-threonyl-[protein] + ATP = O-phospho-L-threonyl-[protein] + ADP + H(+)</text>
        <dbReference type="Rhea" id="RHEA:46608"/>
        <dbReference type="Rhea" id="RHEA-COMP:11060"/>
        <dbReference type="Rhea" id="RHEA-COMP:11605"/>
        <dbReference type="ChEBI" id="CHEBI:15378"/>
        <dbReference type="ChEBI" id="CHEBI:30013"/>
        <dbReference type="ChEBI" id="CHEBI:30616"/>
        <dbReference type="ChEBI" id="CHEBI:61977"/>
        <dbReference type="ChEBI" id="CHEBI:456216"/>
        <dbReference type="EC" id="2.7.12.2"/>
    </reaction>
</comment>
<evidence type="ECO:0000259" key="12">
    <source>
        <dbReference type="PROSITE" id="PS50011"/>
    </source>
</evidence>
<dbReference type="SUPFAM" id="SSF56112">
    <property type="entry name" value="Protein kinase-like (PK-like)"/>
    <property type="match status" value="1"/>
</dbReference>
<reference evidence="14" key="1">
    <citation type="submission" date="2025-08" db="UniProtKB">
        <authorList>
            <consortium name="RefSeq"/>
        </authorList>
    </citation>
    <scope>IDENTIFICATION</scope>
</reference>
<dbReference type="PANTHER" id="PTHR48013">
    <property type="entry name" value="DUAL SPECIFICITY MITOGEN-ACTIVATED PROTEIN KINASE KINASE 5-RELATED"/>
    <property type="match status" value="1"/>
</dbReference>
<dbReference type="RefSeq" id="XP_011018704.1">
    <property type="nucleotide sequence ID" value="XM_011020402.1"/>
</dbReference>
<evidence type="ECO:0000313" key="14">
    <source>
        <dbReference type="RefSeq" id="XP_011018704.1"/>
    </source>
</evidence>
<organism evidence="13 14">
    <name type="scientific">Populus euphratica</name>
    <name type="common">Euphrates poplar</name>
    <dbReference type="NCBI Taxonomy" id="75702"/>
    <lineage>
        <taxon>Eukaryota</taxon>
        <taxon>Viridiplantae</taxon>
        <taxon>Streptophyta</taxon>
        <taxon>Embryophyta</taxon>
        <taxon>Tracheophyta</taxon>
        <taxon>Spermatophyta</taxon>
        <taxon>Magnoliopsida</taxon>
        <taxon>eudicotyledons</taxon>
        <taxon>Gunneridae</taxon>
        <taxon>Pentapetalae</taxon>
        <taxon>rosids</taxon>
        <taxon>fabids</taxon>
        <taxon>Malpighiales</taxon>
        <taxon>Salicaceae</taxon>
        <taxon>Saliceae</taxon>
        <taxon>Populus</taxon>
    </lineage>
</organism>
<name>A0AAJ6XHC2_POPEU</name>
<evidence type="ECO:0000256" key="11">
    <source>
        <dbReference type="PROSITE-ProRule" id="PRU10141"/>
    </source>
</evidence>
<dbReference type="PROSITE" id="PS00107">
    <property type="entry name" value="PROTEIN_KINASE_ATP"/>
    <property type="match status" value="1"/>
</dbReference>
<dbReference type="Pfam" id="PF00069">
    <property type="entry name" value="Pkinase"/>
    <property type="match status" value="1"/>
</dbReference>
<evidence type="ECO:0000256" key="3">
    <source>
        <dbReference type="ARBA" id="ARBA00022741"/>
    </source>
</evidence>
<dbReference type="EC" id="2.7.12.2" evidence="7"/>
<dbReference type="Gene3D" id="3.30.200.20">
    <property type="entry name" value="Phosphorylase Kinase, domain 1"/>
    <property type="match status" value="1"/>
</dbReference>
<comment type="catalytic activity">
    <reaction evidence="10">
        <text>L-tyrosyl-[protein] + ATP = O-phospho-L-tyrosyl-[protein] + ADP + H(+)</text>
        <dbReference type="Rhea" id="RHEA:10596"/>
        <dbReference type="Rhea" id="RHEA-COMP:10136"/>
        <dbReference type="Rhea" id="RHEA-COMP:20101"/>
        <dbReference type="ChEBI" id="CHEBI:15378"/>
        <dbReference type="ChEBI" id="CHEBI:30616"/>
        <dbReference type="ChEBI" id="CHEBI:46858"/>
        <dbReference type="ChEBI" id="CHEBI:61978"/>
        <dbReference type="ChEBI" id="CHEBI:456216"/>
        <dbReference type="EC" id="2.7.12.2"/>
    </reaction>
</comment>
<evidence type="ECO:0000256" key="6">
    <source>
        <dbReference type="ARBA" id="ARBA00038035"/>
    </source>
</evidence>
<dbReference type="GO" id="GO:0005524">
    <property type="term" value="F:ATP binding"/>
    <property type="evidence" value="ECO:0007669"/>
    <property type="project" value="UniProtKB-UniRule"/>
</dbReference>
<keyword evidence="4 14" id="KW-0418">Kinase</keyword>
<protein>
    <recommendedName>
        <fullName evidence="7">mitogen-activated protein kinase kinase</fullName>
        <ecNumber evidence="7">2.7.12.2</ecNumber>
    </recommendedName>
</protein>
<dbReference type="PROSITE" id="PS50011">
    <property type="entry name" value="PROTEIN_KINASE_DOM"/>
    <property type="match status" value="1"/>
</dbReference>
<evidence type="ECO:0000256" key="4">
    <source>
        <dbReference type="ARBA" id="ARBA00022777"/>
    </source>
</evidence>
<dbReference type="InterPro" id="IPR017441">
    <property type="entry name" value="Protein_kinase_ATP_BS"/>
</dbReference>
<feature type="binding site" evidence="11">
    <location>
        <position position="90"/>
    </location>
    <ligand>
        <name>ATP</name>
        <dbReference type="ChEBI" id="CHEBI:30616"/>
    </ligand>
</feature>
<dbReference type="Proteomes" id="UP000694918">
    <property type="component" value="Unplaced"/>
</dbReference>
<feature type="domain" description="Protein kinase" evidence="12">
    <location>
        <begin position="61"/>
        <end position="218"/>
    </location>
</feature>
<dbReference type="GO" id="GO:0004674">
    <property type="term" value="F:protein serine/threonine kinase activity"/>
    <property type="evidence" value="ECO:0007669"/>
    <property type="project" value="UniProtKB-KW"/>
</dbReference>
<dbReference type="FunFam" id="3.30.200.20:FF:000716">
    <property type="entry name" value="Mitogen-activated protein kinase kinase 1"/>
    <property type="match status" value="1"/>
</dbReference>
<proteinExistence type="inferred from homology"/>
<comment type="catalytic activity">
    <reaction evidence="8">
        <text>L-seryl-[protein] + ATP = O-phospho-L-seryl-[protein] + ADP + H(+)</text>
        <dbReference type="Rhea" id="RHEA:17989"/>
        <dbReference type="Rhea" id="RHEA-COMP:9863"/>
        <dbReference type="Rhea" id="RHEA-COMP:11604"/>
        <dbReference type="ChEBI" id="CHEBI:15378"/>
        <dbReference type="ChEBI" id="CHEBI:29999"/>
        <dbReference type="ChEBI" id="CHEBI:30616"/>
        <dbReference type="ChEBI" id="CHEBI:83421"/>
        <dbReference type="ChEBI" id="CHEBI:456216"/>
        <dbReference type="EC" id="2.7.12.2"/>
    </reaction>
</comment>
<gene>
    <name evidence="14" type="primary">LOC105121676</name>
</gene>
<keyword evidence="1" id="KW-0723">Serine/threonine-protein kinase</keyword>
<evidence type="ECO:0000313" key="13">
    <source>
        <dbReference type="Proteomes" id="UP000694918"/>
    </source>
</evidence>
<comment type="similarity">
    <text evidence="6">Belongs to the protein kinase superfamily. STE Ser/Thr protein kinase family. MAP kinase kinase subfamily.</text>
</comment>
<evidence type="ECO:0000256" key="1">
    <source>
        <dbReference type="ARBA" id="ARBA00022527"/>
    </source>
</evidence>
<dbReference type="KEGG" id="peu:105121676"/>
<dbReference type="GO" id="GO:0004708">
    <property type="term" value="F:MAP kinase kinase activity"/>
    <property type="evidence" value="ECO:0007669"/>
    <property type="project" value="UniProtKB-EC"/>
</dbReference>
<dbReference type="GeneID" id="105121676"/>
<keyword evidence="3 11" id="KW-0547">Nucleotide-binding</keyword>
<sequence length="218" mass="24946">MREEARGVKMTFVRERRHQQPLRLSLPPTIPAADFRHQIHLPSFSLTISPDSPNIEKLSDLEKLAVLGHGNSGTVYKVRHKRSSSIFALKTLRFDRNSTIIRQQAGREAEILRRVDSPYVVQCHAVFDSEDDLYFAMEHMERGSLHDVLLCFEKKMETLRASGSDDVNQEEMRACHEDDAGFAQELSSKYGVSDLLIKGFPKDFSFTKLIIKLRLVTD</sequence>
<dbReference type="InterPro" id="IPR000719">
    <property type="entry name" value="Prot_kinase_dom"/>
</dbReference>
<dbReference type="AlphaFoldDB" id="A0AAJ6XHC2"/>
<dbReference type="SMART" id="SM00220">
    <property type="entry name" value="S_TKc"/>
    <property type="match status" value="1"/>
</dbReference>
<dbReference type="InterPro" id="IPR011009">
    <property type="entry name" value="Kinase-like_dom_sf"/>
</dbReference>